<dbReference type="EMBL" id="UINC01057284">
    <property type="protein sequence ID" value="SVB78263.1"/>
    <property type="molecule type" value="Genomic_DNA"/>
</dbReference>
<reference evidence="1" key="1">
    <citation type="submission" date="2018-05" db="EMBL/GenBank/DDBJ databases">
        <authorList>
            <person name="Lanie J.A."/>
            <person name="Ng W.-L."/>
            <person name="Kazmierczak K.M."/>
            <person name="Andrzejewski T.M."/>
            <person name="Davidsen T.M."/>
            <person name="Wayne K.J."/>
            <person name="Tettelin H."/>
            <person name="Glass J.I."/>
            <person name="Rusch D."/>
            <person name="Podicherti R."/>
            <person name="Tsui H.-C.T."/>
            <person name="Winkler M.E."/>
        </authorList>
    </citation>
    <scope>NUCLEOTIDE SEQUENCE</scope>
</reference>
<proteinExistence type="predicted"/>
<feature type="non-terminal residue" evidence="1">
    <location>
        <position position="1"/>
    </location>
</feature>
<name>A0A382GUN8_9ZZZZ</name>
<gene>
    <name evidence="1" type="ORF">METZ01_LOCUS231117</name>
</gene>
<dbReference type="AlphaFoldDB" id="A0A382GUN8"/>
<organism evidence="1">
    <name type="scientific">marine metagenome</name>
    <dbReference type="NCBI Taxonomy" id="408172"/>
    <lineage>
        <taxon>unclassified sequences</taxon>
        <taxon>metagenomes</taxon>
        <taxon>ecological metagenomes</taxon>
    </lineage>
</organism>
<accession>A0A382GUN8</accession>
<evidence type="ECO:0000313" key="1">
    <source>
        <dbReference type="EMBL" id="SVB78263.1"/>
    </source>
</evidence>
<sequence length="143" mass="17324">VFDPSFHQSHKDHMSYTMKTFEREVINSNKKNESFLYTISRIHKCKICIFFLNYDNSYIKDSLNDELFYIHPMALQDISKNEYRNPGEPFYEDNKRNNHLSEENHKVMYNIINNFVQGIRTIPEFKQNLLEEPDQPTDRFIYD</sequence>
<protein>
    <submittedName>
        <fullName evidence="1">Uncharacterized protein</fullName>
    </submittedName>
</protein>